<sequence length="307" mass="35089">MWESFLTGHMNKLNMPPETILSPQQWQPLANQHAYRAEKLTRDHLARRKAGITHPVFDFLFEYYPIRVAHLQRWHPGVGIGLTGDCPQASWRNYHTTHGVTTADINRLFHTRGDSIRYLKQLLIRTETNPVHFDCFGLHEWAMVYKTNSPRHNLPLRLGAAGSDAVVEAHSIRCTHVDAFRFFTPAARPLNLTVLNRQDQPVSEQRACLHAAMDLYKWAAKLSPLVPGDLWLDCFELAWDARILDMEASPYDCRAYGLGVVAIETPAGKAEYVERQRQLAQRATPLRNRLVEVISQAEQIKLVSADH</sequence>
<dbReference type="EMBL" id="LR134377">
    <property type="protein sequence ID" value="VEH08453.1"/>
    <property type="molecule type" value="Genomic_DNA"/>
</dbReference>
<dbReference type="KEGG" id="cku:UL82_05005"/>
<dbReference type="STRING" id="35755.UL82_05005"/>
<reference evidence="1 3" key="1">
    <citation type="journal article" date="2015" name="Genome Announc.">
        <title>Complete Genome Sequence of Corynebacterium kutscheri DSM 20755, a Corynebacterial Type Strain with Remarkably Low G+C Content of Chromosomal DNA.</title>
        <authorList>
            <person name="Ruckert C."/>
            <person name="Albersmeier A."/>
            <person name="Winkler A."/>
            <person name="Tauch A."/>
        </authorList>
    </citation>
    <scope>NUCLEOTIDE SEQUENCE [LARGE SCALE GENOMIC DNA]</scope>
    <source>
        <strain evidence="1 3">DSM 20755</strain>
    </source>
</reference>
<evidence type="ECO:0000313" key="2">
    <source>
        <dbReference type="EMBL" id="VEH08453.1"/>
    </source>
</evidence>
<dbReference type="Proteomes" id="UP000033457">
    <property type="component" value="Chromosome"/>
</dbReference>
<keyword evidence="3" id="KW-1185">Reference proteome</keyword>
<dbReference type="EMBL" id="CP011312">
    <property type="protein sequence ID" value="AKE41177.1"/>
    <property type="molecule type" value="Genomic_DNA"/>
</dbReference>
<dbReference type="Proteomes" id="UP000271380">
    <property type="component" value="Chromosome"/>
</dbReference>
<gene>
    <name evidence="2" type="ORF">NCTC949_01567</name>
    <name evidence="1" type="ORF">UL82_05005</name>
</gene>
<organism evidence="1 3">
    <name type="scientific">Corynebacterium kutscheri</name>
    <dbReference type="NCBI Taxonomy" id="35755"/>
    <lineage>
        <taxon>Bacteria</taxon>
        <taxon>Bacillati</taxon>
        <taxon>Actinomycetota</taxon>
        <taxon>Actinomycetes</taxon>
        <taxon>Mycobacteriales</taxon>
        <taxon>Corynebacteriaceae</taxon>
        <taxon>Corynebacterium</taxon>
    </lineage>
</organism>
<dbReference type="AlphaFoldDB" id="A0A0F6QZI2"/>
<evidence type="ECO:0008006" key="5">
    <source>
        <dbReference type="Google" id="ProtNLM"/>
    </source>
</evidence>
<reference evidence="2 4" key="2">
    <citation type="submission" date="2018-12" db="EMBL/GenBank/DDBJ databases">
        <authorList>
            <consortium name="Pathogen Informatics"/>
        </authorList>
    </citation>
    <scope>NUCLEOTIDE SEQUENCE [LARGE SCALE GENOMIC DNA]</scope>
    <source>
        <strain evidence="2 4">NCTC949</strain>
    </source>
</reference>
<accession>A0A0F6QZI2</accession>
<evidence type="ECO:0000313" key="4">
    <source>
        <dbReference type="Proteomes" id="UP000271380"/>
    </source>
</evidence>
<dbReference type="HOGENOM" id="CLU_053604_0_0_11"/>
<proteinExistence type="predicted"/>
<name>A0A0F6QZI2_9CORY</name>
<evidence type="ECO:0000313" key="1">
    <source>
        <dbReference type="EMBL" id="AKE41177.1"/>
    </source>
</evidence>
<evidence type="ECO:0000313" key="3">
    <source>
        <dbReference type="Proteomes" id="UP000033457"/>
    </source>
</evidence>
<protein>
    <recommendedName>
        <fullName evidence="5">3-methyladenine DNA glycosylase</fullName>
    </recommendedName>
</protein>